<dbReference type="SUPFAM" id="SSF56112">
    <property type="entry name" value="Protein kinase-like (PK-like)"/>
    <property type="match status" value="1"/>
</dbReference>
<dbReference type="InterPro" id="IPR002575">
    <property type="entry name" value="Aminoglycoside_PTrfase"/>
</dbReference>
<dbReference type="Pfam" id="PF01636">
    <property type="entry name" value="APH"/>
    <property type="match status" value="1"/>
</dbReference>
<feature type="domain" description="Aminoglycoside phosphotransferase" evidence="1">
    <location>
        <begin position="75"/>
        <end position="263"/>
    </location>
</feature>
<evidence type="ECO:0000313" key="3">
    <source>
        <dbReference type="Proteomes" id="UP000182658"/>
    </source>
</evidence>
<protein>
    <submittedName>
        <fullName evidence="2">Kinase-like protein</fullName>
    </submittedName>
</protein>
<organism evidence="2 3">
    <name type="scientific">Coniochaeta ligniaria NRRL 30616</name>
    <dbReference type="NCBI Taxonomy" id="1408157"/>
    <lineage>
        <taxon>Eukaryota</taxon>
        <taxon>Fungi</taxon>
        <taxon>Dikarya</taxon>
        <taxon>Ascomycota</taxon>
        <taxon>Pezizomycotina</taxon>
        <taxon>Sordariomycetes</taxon>
        <taxon>Sordariomycetidae</taxon>
        <taxon>Coniochaetales</taxon>
        <taxon>Coniochaetaceae</taxon>
        <taxon>Coniochaeta</taxon>
    </lineage>
</organism>
<dbReference type="InterPro" id="IPR051678">
    <property type="entry name" value="AGP_Transferase"/>
</dbReference>
<dbReference type="Gene3D" id="3.90.1200.10">
    <property type="match status" value="1"/>
</dbReference>
<dbReference type="PANTHER" id="PTHR21310:SF48">
    <property type="entry name" value="AMINOGLYCOSIDE PHOSPHOTRANSFERASE DOMAIN-CONTAINING PROTEIN"/>
    <property type="match status" value="1"/>
</dbReference>
<dbReference type="OrthoDB" id="4177236at2759"/>
<dbReference type="AlphaFoldDB" id="A0A1J7I5W3"/>
<evidence type="ECO:0000259" key="1">
    <source>
        <dbReference type="Pfam" id="PF01636"/>
    </source>
</evidence>
<keyword evidence="2" id="KW-0418">Kinase</keyword>
<keyword evidence="3" id="KW-1185">Reference proteome</keyword>
<name>A0A1J7I5W3_9PEZI</name>
<dbReference type="CDD" id="cd05120">
    <property type="entry name" value="APH_ChoK_like"/>
    <property type="match status" value="1"/>
</dbReference>
<accession>A0A1J7I5W3</accession>
<dbReference type="InterPro" id="IPR011009">
    <property type="entry name" value="Kinase-like_dom_sf"/>
</dbReference>
<sequence>MATSEPIDILFCVPSDALPRPLPSPEDVESCPDVLQDSVSRRTVRVCDCYVVKHGVEVQPIEGKNMVFVKEHTEISVPRLFAVFQKPIRPGSEVLSTFIVMENIPGATLQSQWPVLTDDEKGSIARQLRNNLDMLREIPSPGYFGALGKEKLSDNVFWTDEDISSINGPFATSEELVNGLVQRYIRDGGERMLHKAAYYARVLPGIFQADRSVFTHNDLQPKNIIIRPDGKVAIVDWAAAGWYPPYWEYATAMFAVAAWKDDWHRYLGQILDEFPNQYAWLNALRAEMWG</sequence>
<dbReference type="InParanoid" id="A0A1J7I5W3"/>
<dbReference type="GO" id="GO:0016301">
    <property type="term" value="F:kinase activity"/>
    <property type="evidence" value="ECO:0007669"/>
    <property type="project" value="UniProtKB-KW"/>
</dbReference>
<dbReference type="PANTHER" id="PTHR21310">
    <property type="entry name" value="AMINOGLYCOSIDE PHOSPHOTRANSFERASE-RELATED-RELATED"/>
    <property type="match status" value="1"/>
</dbReference>
<evidence type="ECO:0000313" key="2">
    <source>
        <dbReference type="EMBL" id="OIW22755.1"/>
    </source>
</evidence>
<proteinExistence type="predicted"/>
<dbReference type="STRING" id="1408157.A0A1J7I5W3"/>
<dbReference type="Proteomes" id="UP000182658">
    <property type="component" value="Unassembled WGS sequence"/>
</dbReference>
<keyword evidence="2" id="KW-0808">Transferase</keyword>
<dbReference type="EMBL" id="KV875110">
    <property type="protein sequence ID" value="OIW22755.1"/>
    <property type="molecule type" value="Genomic_DNA"/>
</dbReference>
<gene>
    <name evidence="2" type="ORF">CONLIGDRAFT_148553</name>
</gene>
<reference evidence="2 3" key="1">
    <citation type="submission" date="2016-10" db="EMBL/GenBank/DDBJ databases">
        <title>Draft genome sequence of Coniochaeta ligniaria NRRL30616, a lignocellulolytic fungus for bioabatement of inhibitors in plant biomass hydrolysates.</title>
        <authorList>
            <consortium name="DOE Joint Genome Institute"/>
            <person name="Jimenez D.J."/>
            <person name="Hector R.E."/>
            <person name="Riley R."/>
            <person name="Sun H."/>
            <person name="Grigoriev I.V."/>
            <person name="Van Elsas J.D."/>
            <person name="Nichols N.N."/>
        </authorList>
    </citation>
    <scope>NUCLEOTIDE SEQUENCE [LARGE SCALE GENOMIC DNA]</scope>
    <source>
        <strain evidence="2 3">NRRL 30616</strain>
    </source>
</reference>